<gene>
    <name evidence="2" type="ORF">AVEN_67657_1</name>
</gene>
<evidence type="ECO:0000256" key="1">
    <source>
        <dbReference type="SAM" id="SignalP"/>
    </source>
</evidence>
<feature type="chain" id="PRO_5021374170" description="Secreted protein" evidence="1">
    <location>
        <begin position="24"/>
        <end position="114"/>
    </location>
</feature>
<dbReference type="Proteomes" id="UP000499080">
    <property type="component" value="Unassembled WGS sequence"/>
</dbReference>
<comment type="caution">
    <text evidence="2">The sequence shown here is derived from an EMBL/GenBank/DDBJ whole genome shotgun (WGS) entry which is preliminary data.</text>
</comment>
<dbReference type="EMBL" id="BGPR01014872">
    <property type="protein sequence ID" value="GBN67085.1"/>
    <property type="molecule type" value="Genomic_DNA"/>
</dbReference>
<dbReference type="AlphaFoldDB" id="A0A4Y2QVB7"/>
<keyword evidence="1" id="KW-0732">Signal</keyword>
<reference evidence="2 3" key="1">
    <citation type="journal article" date="2019" name="Sci. Rep.">
        <title>Orb-weaving spider Araneus ventricosus genome elucidates the spidroin gene catalogue.</title>
        <authorList>
            <person name="Kono N."/>
            <person name="Nakamura H."/>
            <person name="Ohtoshi R."/>
            <person name="Moran D.A.P."/>
            <person name="Shinohara A."/>
            <person name="Yoshida Y."/>
            <person name="Fujiwara M."/>
            <person name="Mori M."/>
            <person name="Tomita M."/>
            <person name="Arakawa K."/>
        </authorList>
    </citation>
    <scope>NUCLEOTIDE SEQUENCE [LARGE SCALE GENOMIC DNA]</scope>
</reference>
<evidence type="ECO:0000313" key="2">
    <source>
        <dbReference type="EMBL" id="GBN67085.1"/>
    </source>
</evidence>
<feature type="signal peptide" evidence="1">
    <location>
        <begin position="1"/>
        <end position="23"/>
    </location>
</feature>
<sequence length="114" mass="13375">MIILWLFLALIKTLVIHCPSGYACSRMYELFPICPNDRVDTRYRIFKLQYRCSPLASKIPLARVHGASAVKMKEPWNIHTIYKRDAWQDIRDTYLKKTAAPLKNFCRMANQVKV</sequence>
<evidence type="ECO:0000313" key="3">
    <source>
        <dbReference type="Proteomes" id="UP000499080"/>
    </source>
</evidence>
<evidence type="ECO:0008006" key="4">
    <source>
        <dbReference type="Google" id="ProtNLM"/>
    </source>
</evidence>
<keyword evidence="3" id="KW-1185">Reference proteome</keyword>
<accession>A0A4Y2QVB7</accession>
<name>A0A4Y2QVB7_ARAVE</name>
<proteinExistence type="predicted"/>
<organism evidence="2 3">
    <name type="scientific">Araneus ventricosus</name>
    <name type="common">Orbweaver spider</name>
    <name type="synonym">Epeira ventricosa</name>
    <dbReference type="NCBI Taxonomy" id="182803"/>
    <lineage>
        <taxon>Eukaryota</taxon>
        <taxon>Metazoa</taxon>
        <taxon>Ecdysozoa</taxon>
        <taxon>Arthropoda</taxon>
        <taxon>Chelicerata</taxon>
        <taxon>Arachnida</taxon>
        <taxon>Araneae</taxon>
        <taxon>Araneomorphae</taxon>
        <taxon>Entelegynae</taxon>
        <taxon>Araneoidea</taxon>
        <taxon>Araneidae</taxon>
        <taxon>Araneus</taxon>
    </lineage>
</organism>
<protein>
    <recommendedName>
        <fullName evidence="4">Secreted protein</fullName>
    </recommendedName>
</protein>